<dbReference type="Proteomes" id="UP000823773">
    <property type="component" value="Unassembled WGS sequence"/>
</dbReference>
<comment type="caution">
    <text evidence="1">The sequence shown here is derived from an EMBL/GenBank/DDBJ whole genome shotgun (WGS) entry which is preliminary data.</text>
</comment>
<protein>
    <submittedName>
        <fullName evidence="1">Drug/metabolite transporter (DMT)-like permease</fullName>
    </submittedName>
</protein>
<dbReference type="EMBL" id="JAGGJR010000006">
    <property type="protein sequence ID" value="MBP1874357.1"/>
    <property type="molecule type" value="Genomic_DNA"/>
</dbReference>
<proteinExistence type="predicted"/>
<sequence>MIARQQNSDIAVTRAPTTASSHNRLAMAALLIGGAAIGGSPIFVRLSEVGPMATAFWRVALALIPLLAWSWFRGAPAGDRRPEKLSEYALLVLPGVFLAIDLAAWHYALTKTSVANATLLANLAPVFVTLASWLLFRARISTVFAIGLVTAVVGVITLKGGPMALGDGNLLGDGVAVVAAMFYAGYILAIGRLRSLFSTIRIMVWSTASAAICMLPIVLLSEPTLMPPTPFGWSMLFGLAFVSHAGGQVAITYALAYLPPAFSSLTLLLQPVVAAILAWILLSEPVGLMQAIGGAIVLVGILIARRG</sequence>
<reference evidence="1" key="1">
    <citation type="submission" date="2021-03" db="EMBL/GenBank/DDBJ databases">
        <title>Genomic Encyclopedia of Type Strains, Phase IV (KMG-IV): sequencing the most valuable type-strain genomes for metagenomic binning, comparative biology and taxonomic classification.</title>
        <authorList>
            <person name="Goeker M."/>
        </authorList>
    </citation>
    <scope>NUCLEOTIDE SEQUENCE</scope>
    <source>
        <strain evidence="1">DSM 18131</strain>
    </source>
</reference>
<organism evidence="1 2">
    <name type="scientific">Ensifer adhaerens</name>
    <name type="common">Sinorhizobium morelense</name>
    <dbReference type="NCBI Taxonomy" id="106592"/>
    <lineage>
        <taxon>Bacteria</taxon>
        <taxon>Pseudomonadati</taxon>
        <taxon>Pseudomonadota</taxon>
        <taxon>Alphaproteobacteria</taxon>
        <taxon>Hyphomicrobiales</taxon>
        <taxon>Rhizobiaceae</taxon>
        <taxon>Sinorhizobium/Ensifer group</taxon>
        <taxon>Ensifer</taxon>
    </lineage>
</organism>
<keyword evidence="2" id="KW-1185">Reference proteome</keyword>
<name>A0ACC5SZR5_ENSAD</name>
<gene>
    <name evidence="1" type="ORF">J2Z19_004081</name>
</gene>
<accession>A0ACC5SZR5</accession>
<evidence type="ECO:0000313" key="1">
    <source>
        <dbReference type="EMBL" id="MBP1874357.1"/>
    </source>
</evidence>
<evidence type="ECO:0000313" key="2">
    <source>
        <dbReference type="Proteomes" id="UP000823773"/>
    </source>
</evidence>